<accession>A0AAN6N032</accession>
<evidence type="ECO:0000313" key="2">
    <source>
        <dbReference type="Proteomes" id="UP001303473"/>
    </source>
</evidence>
<protein>
    <submittedName>
        <fullName evidence="1">Uncharacterized protein</fullName>
    </submittedName>
</protein>
<dbReference type="Proteomes" id="UP001303473">
    <property type="component" value="Unassembled WGS sequence"/>
</dbReference>
<dbReference type="AlphaFoldDB" id="A0AAN6N032"/>
<name>A0AAN6N032_9PEZI</name>
<reference evidence="2" key="1">
    <citation type="journal article" date="2023" name="Mol. Phylogenet. Evol.">
        <title>Genome-scale phylogeny and comparative genomics of the fungal order Sordariales.</title>
        <authorList>
            <person name="Hensen N."/>
            <person name="Bonometti L."/>
            <person name="Westerberg I."/>
            <person name="Brannstrom I.O."/>
            <person name="Guillou S."/>
            <person name="Cros-Aarteil S."/>
            <person name="Calhoun S."/>
            <person name="Haridas S."/>
            <person name="Kuo A."/>
            <person name="Mondo S."/>
            <person name="Pangilinan J."/>
            <person name="Riley R."/>
            <person name="LaButti K."/>
            <person name="Andreopoulos B."/>
            <person name="Lipzen A."/>
            <person name="Chen C."/>
            <person name="Yan M."/>
            <person name="Daum C."/>
            <person name="Ng V."/>
            <person name="Clum A."/>
            <person name="Steindorff A."/>
            <person name="Ohm R.A."/>
            <person name="Martin F."/>
            <person name="Silar P."/>
            <person name="Natvig D.O."/>
            <person name="Lalanne C."/>
            <person name="Gautier V."/>
            <person name="Ament-Velasquez S.L."/>
            <person name="Kruys A."/>
            <person name="Hutchinson M.I."/>
            <person name="Powell A.J."/>
            <person name="Barry K."/>
            <person name="Miller A.N."/>
            <person name="Grigoriev I.V."/>
            <person name="Debuchy R."/>
            <person name="Gladieux P."/>
            <person name="Hiltunen Thoren M."/>
            <person name="Johannesson H."/>
        </authorList>
    </citation>
    <scope>NUCLEOTIDE SEQUENCE [LARGE SCALE GENOMIC DNA]</scope>
    <source>
        <strain evidence="2">CBS 340.73</strain>
    </source>
</reference>
<evidence type="ECO:0000313" key="1">
    <source>
        <dbReference type="EMBL" id="KAK3935022.1"/>
    </source>
</evidence>
<organism evidence="1 2">
    <name type="scientific">Diplogelasinospora grovesii</name>
    <dbReference type="NCBI Taxonomy" id="303347"/>
    <lineage>
        <taxon>Eukaryota</taxon>
        <taxon>Fungi</taxon>
        <taxon>Dikarya</taxon>
        <taxon>Ascomycota</taxon>
        <taxon>Pezizomycotina</taxon>
        <taxon>Sordariomycetes</taxon>
        <taxon>Sordariomycetidae</taxon>
        <taxon>Sordariales</taxon>
        <taxon>Diplogelasinosporaceae</taxon>
        <taxon>Diplogelasinospora</taxon>
    </lineage>
</organism>
<comment type="caution">
    <text evidence="1">The sequence shown here is derived from an EMBL/GenBank/DDBJ whole genome shotgun (WGS) entry which is preliminary data.</text>
</comment>
<dbReference type="EMBL" id="MU853945">
    <property type="protein sequence ID" value="KAK3935022.1"/>
    <property type="molecule type" value="Genomic_DNA"/>
</dbReference>
<sequence>MNPKCNAGSYLVYRVSLPSPIDADDQTAKDGALQQPGCVAIPKGTTELIVRLTSSDANGMHATLVSRMKWPIITLASAAFRAFRPKGWNLQEQTAGVPRLVVAVHAATGWSVQGTSRDFLFKELKGLRYISNSVSFSHSTGQEPS</sequence>
<keyword evidence="2" id="KW-1185">Reference proteome</keyword>
<proteinExistence type="predicted"/>
<gene>
    <name evidence="1" type="ORF">QBC46DRAFT_347026</name>
</gene>